<dbReference type="CDD" id="cd18101">
    <property type="entry name" value="Trm10euk_A"/>
    <property type="match status" value="1"/>
</dbReference>
<evidence type="ECO:0000256" key="8">
    <source>
        <dbReference type="SAM" id="MobiDB-lite"/>
    </source>
</evidence>
<feature type="compositionally biased region" description="Basic and acidic residues" evidence="8">
    <location>
        <begin position="1"/>
        <end position="23"/>
    </location>
</feature>
<keyword evidence="2" id="KW-0489">Methyltransferase</keyword>
<evidence type="ECO:0000256" key="5">
    <source>
        <dbReference type="ARBA" id="ARBA00048434"/>
    </source>
</evidence>
<dbReference type="GO" id="GO:0000049">
    <property type="term" value="F:tRNA binding"/>
    <property type="evidence" value="ECO:0007669"/>
    <property type="project" value="TreeGrafter"/>
</dbReference>
<dbReference type="PANTHER" id="PTHR13563">
    <property type="entry name" value="TRNA (GUANINE-9-) METHYLTRANSFERASE"/>
    <property type="match status" value="1"/>
</dbReference>
<evidence type="ECO:0000256" key="3">
    <source>
        <dbReference type="ARBA" id="ARBA00022679"/>
    </source>
</evidence>
<evidence type="ECO:0000256" key="4">
    <source>
        <dbReference type="ARBA" id="ARBA00022691"/>
    </source>
</evidence>
<protein>
    <recommendedName>
        <fullName evidence="1">tRNA (guanine(9)-N(1))-methyltransferase</fullName>
        <ecNumber evidence="1">2.1.1.221</ecNumber>
    </recommendedName>
</protein>
<evidence type="ECO:0000256" key="7">
    <source>
        <dbReference type="PIRSR" id="PIRSR016323-2"/>
    </source>
</evidence>
<dbReference type="PANTHER" id="PTHR13563:SF13">
    <property type="entry name" value="TRNA METHYLTRANSFERASE 10 HOMOLOG A"/>
    <property type="match status" value="1"/>
</dbReference>
<proteinExistence type="predicted"/>
<feature type="binding site" evidence="7">
    <location>
        <position position="195"/>
    </location>
    <ligand>
        <name>S-adenosyl-L-methionine</name>
        <dbReference type="ChEBI" id="CHEBI:59789"/>
    </ligand>
</feature>
<dbReference type="EC" id="2.1.1.221" evidence="1"/>
<dbReference type="GO" id="GO:0002939">
    <property type="term" value="P:tRNA N1-guanine methylation"/>
    <property type="evidence" value="ECO:0007669"/>
    <property type="project" value="TreeGrafter"/>
</dbReference>
<evidence type="ECO:0000256" key="6">
    <source>
        <dbReference type="PIRSR" id="PIRSR016323-1"/>
    </source>
</evidence>
<reference evidence="9" key="1">
    <citation type="submission" date="2021-12" db="EMBL/GenBank/DDBJ databases">
        <authorList>
            <person name="King R."/>
        </authorList>
    </citation>
    <scope>NUCLEOTIDE SEQUENCE</scope>
</reference>
<dbReference type="PIRSF" id="PIRSF016323">
    <property type="entry name" value="tRNA_m1G_mtfrase_met"/>
    <property type="match status" value="1"/>
</dbReference>
<accession>A0A9N8KYS6</accession>
<dbReference type="GO" id="GO:0052905">
    <property type="term" value="F:tRNA (guanosine(9)-N1)-methyltransferase activity"/>
    <property type="evidence" value="ECO:0007669"/>
    <property type="project" value="UniProtKB-EC"/>
</dbReference>
<dbReference type="Gene3D" id="3.40.1280.30">
    <property type="match status" value="1"/>
</dbReference>
<keyword evidence="10" id="KW-1185">Reference proteome</keyword>
<organism evidence="9 10">
    <name type="scientific">Chrysodeixis includens</name>
    <name type="common">Soybean looper</name>
    <name type="synonym">Pseudoplusia includens</name>
    <dbReference type="NCBI Taxonomy" id="689277"/>
    <lineage>
        <taxon>Eukaryota</taxon>
        <taxon>Metazoa</taxon>
        <taxon>Ecdysozoa</taxon>
        <taxon>Arthropoda</taxon>
        <taxon>Hexapoda</taxon>
        <taxon>Insecta</taxon>
        <taxon>Pterygota</taxon>
        <taxon>Neoptera</taxon>
        <taxon>Endopterygota</taxon>
        <taxon>Lepidoptera</taxon>
        <taxon>Glossata</taxon>
        <taxon>Ditrysia</taxon>
        <taxon>Noctuoidea</taxon>
        <taxon>Noctuidae</taxon>
        <taxon>Plusiinae</taxon>
        <taxon>Chrysodeixis</taxon>
    </lineage>
</organism>
<keyword evidence="3" id="KW-0808">Transferase</keyword>
<dbReference type="Proteomes" id="UP001154114">
    <property type="component" value="Chromosome 5"/>
</dbReference>
<dbReference type="AlphaFoldDB" id="A0A9N8KYS6"/>
<feature type="binding site" evidence="7">
    <location>
        <position position="215"/>
    </location>
    <ligand>
        <name>S-adenosyl-L-methionine</name>
        <dbReference type="ChEBI" id="CHEBI:59789"/>
    </ligand>
</feature>
<gene>
    <name evidence="9" type="ORF">CINC_LOCUS11042</name>
</gene>
<feature type="binding site" evidence="7">
    <location>
        <position position="241"/>
    </location>
    <ligand>
        <name>S-adenosyl-L-methionine</name>
        <dbReference type="ChEBI" id="CHEBI:59789"/>
    </ligand>
</feature>
<keyword evidence="4" id="KW-0949">S-adenosyl-L-methionine</keyword>
<evidence type="ECO:0000256" key="2">
    <source>
        <dbReference type="ARBA" id="ARBA00022603"/>
    </source>
</evidence>
<dbReference type="GO" id="GO:0005654">
    <property type="term" value="C:nucleoplasm"/>
    <property type="evidence" value="ECO:0007669"/>
    <property type="project" value="TreeGrafter"/>
</dbReference>
<sequence length="309" mass="36075">MDKIEDVSSKDSGPKSKDYDENSSRQITLFDIKIDNGLKDDDGNEIPRPFTKSQMRKWLRKVKWENKKADKRAFEKAKAKARRKEAQEENISLGPSRKALKRMKLERPKRSTSLVIDLSFDHLMIEKDRFKVIKQILRCYSVNRRSENPVQFHLTSLGERTKSEMSRHNGYENWDINYHEASYLEVFPKENIVYLTSESDNVIEKIEENTAYIIGGLVDHNKYKGLCLKIAEEQGIRHAQLPLDKYINMKTRKVLTIDHVFEIMLRVCEGMPWQNVLLNVLPMRKGAYICDNRRSSNSSKDNSNSGEDE</sequence>
<evidence type="ECO:0000313" key="9">
    <source>
        <dbReference type="EMBL" id="CAD0196754.1"/>
    </source>
</evidence>
<dbReference type="InterPro" id="IPR007356">
    <property type="entry name" value="tRNA_m1G_MeTrfase_euk"/>
</dbReference>
<evidence type="ECO:0000313" key="10">
    <source>
        <dbReference type="Proteomes" id="UP001154114"/>
    </source>
</evidence>
<dbReference type="OrthoDB" id="278300at2759"/>
<feature type="region of interest" description="Disordered" evidence="8">
    <location>
        <begin position="1"/>
        <end position="24"/>
    </location>
</feature>
<name>A0A9N8KYS6_CHRIL</name>
<comment type="catalytic activity">
    <reaction evidence="5">
        <text>guanosine(9) in tRNA + S-adenosyl-L-methionine = N(1)-methylguanosine(9) in tRNA + S-adenosyl-L-homocysteine + H(+)</text>
        <dbReference type="Rhea" id="RHEA:43156"/>
        <dbReference type="Rhea" id="RHEA-COMP:10367"/>
        <dbReference type="Rhea" id="RHEA-COMP:10368"/>
        <dbReference type="ChEBI" id="CHEBI:15378"/>
        <dbReference type="ChEBI" id="CHEBI:57856"/>
        <dbReference type="ChEBI" id="CHEBI:59789"/>
        <dbReference type="ChEBI" id="CHEBI:73542"/>
        <dbReference type="ChEBI" id="CHEBI:74269"/>
        <dbReference type="EC" id="2.1.1.221"/>
    </reaction>
</comment>
<dbReference type="InterPro" id="IPR016653">
    <property type="entry name" value="TRM10/TRM10A"/>
</dbReference>
<feature type="active site" description="Proton acceptor" evidence="6">
    <location>
        <position position="219"/>
    </location>
</feature>
<dbReference type="InterPro" id="IPR038459">
    <property type="entry name" value="MT_TRM10-typ_sf"/>
</dbReference>
<dbReference type="FunFam" id="3.40.1280.30:FF:000001">
    <property type="entry name" value="tRNA methyltransferase 10 homolog A"/>
    <property type="match status" value="1"/>
</dbReference>
<evidence type="ECO:0000256" key="1">
    <source>
        <dbReference type="ARBA" id="ARBA00012797"/>
    </source>
</evidence>
<dbReference type="EMBL" id="LR824008">
    <property type="protein sequence ID" value="CAD0196754.1"/>
    <property type="molecule type" value="Genomic_DNA"/>
</dbReference>
<feature type="binding site" evidence="7">
    <location>
        <position position="227"/>
    </location>
    <ligand>
        <name>S-adenosyl-L-methionine</name>
        <dbReference type="ChEBI" id="CHEBI:59789"/>
    </ligand>
</feature>